<dbReference type="EMBL" id="FONG01000005">
    <property type="protein sequence ID" value="SFE80466.1"/>
    <property type="molecule type" value="Genomic_DNA"/>
</dbReference>
<evidence type="ECO:0000256" key="6">
    <source>
        <dbReference type="ARBA" id="ARBA00022840"/>
    </source>
</evidence>
<dbReference type="PROSITE" id="PS00108">
    <property type="entry name" value="PROTEIN_KINASE_ST"/>
    <property type="match status" value="1"/>
</dbReference>
<dbReference type="PROSITE" id="PS00107">
    <property type="entry name" value="PROTEIN_KINASE_ATP"/>
    <property type="match status" value="1"/>
</dbReference>
<evidence type="ECO:0000259" key="10">
    <source>
        <dbReference type="PROSITE" id="PS50011"/>
    </source>
</evidence>
<feature type="compositionally biased region" description="Pro residues" evidence="8">
    <location>
        <begin position="337"/>
        <end position="352"/>
    </location>
</feature>
<dbReference type="OrthoDB" id="9762169at2"/>
<keyword evidence="6 7" id="KW-0067">ATP-binding</keyword>
<evidence type="ECO:0000256" key="5">
    <source>
        <dbReference type="ARBA" id="ARBA00022777"/>
    </source>
</evidence>
<dbReference type="InterPro" id="IPR008271">
    <property type="entry name" value="Ser/Thr_kinase_AS"/>
</dbReference>
<dbReference type="SMART" id="SM00220">
    <property type="entry name" value="S_TKc"/>
    <property type="match status" value="1"/>
</dbReference>
<dbReference type="PANTHER" id="PTHR43289">
    <property type="entry name" value="MITOGEN-ACTIVATED PROTEIN KINASE KINASE KINASE 20-RELATED"/>
    <property type="match status" value="1"/>
</dbReference>
<dbReference type="InterPro" id="IPR000719">
    <property type="entry name" value="Prot_kinase_dom"/>
</dbReference>
<feature type="transmembrane region" description="Helical" evidence="9">
    <location>
        <begin position="368"/>
        <end position="389"/>
    </location>
</feature>
<dbReference type="Proteomes" id="UP000199323">
    <property type="component" value="Unassembled WGS sequence"/>
</dbReference>
<protein>
    <recommendedName>
        <fullName evidence="1">non-specific serine/threonine protein kinase</fullName>
        <ecNumber evidence="1">2.7.11.1</ecNumber>
    </recommendedName>
</protein>
<keyword evidence="9" id="KW-0472">Membrane</keyword>
<feature type="binding site" evidence="7">
    <location>
        <position position="45"/>
    </location>
    <ligand>
        <name>ATP</name>
        <dbReference type="ChEBI" id="CHEBI:30616"/>
    </ligand>
</feature>
<dbReference type="Gene3D" id="1.10.510.10">
    <property type="entry name" value="Transferase(Phosphotransferase) domain 1"/>
    <property type="match status" value="1"/>
</dbReference>
<evidence type="ECO:0000256" key="8">
    <source>
        <dbReference type="SAM" id="MobiDB-lite"/>
    </source>
</evidence>
<accession>A0A1I2DIX6</accession>
<reference evidence="11 12" key="1">
    <citation type="submission" date="2016-10" db="EMBL/GenBank/DDBJ databases">
        <authorList>
            <person name="de Groot N.N."/>
        </authorList>
    </citation>
    <scope>NUCLEOTIDE SEQUENCE [LARGE SCALE GENOMIC DNA]</scope>
    <source>
        <strain evidence="11 12">CGMCC 4.3510</strain>
    </source>
</reference>
<dbReference type="CDD" id="cd14014">
    <property type="entry name" value="STKc_PknB_like"/>
    <property type="match status" value="1"/>
</dbReference>
<name>A0A1I2DIX6_9ACTN</name>
<organism evidence="11 12">
    <name type="scientific">Actinacidiphila alni</name>
    <dbReference type="NCBI Taxonomy" id="380248"/>
    <lineage>
        <taxon>Bacteria</taxon>
        <taxon>Bacillati</taxon>
        <taxon>Actinomycetota</taxon>
        <taxon>Actinomycetes</taxon>
        <taxon>Kitasatosporales</taxon>
        <taxon>Streptomycetaceae</taxon>
        <taxon>Actinacidiphila</taxon>
    </lineage>
</organism>
<dbReference type="RefSeq" id="WP_093713258.1">
    <property type="nucleotide sequence ID" value="NZ_FONG01000005.1"/>
</dbReference>
<evidence type="ECO:0000256" key="3">
    <source>
        <dbReference type="ARBA" id="ARBA00022679"/>
    </source>
</evidence>
<dbReference type="STRING" id="380248.SAMN05216251_105258"/>
<evidence type="ECO:0000313" key="11">
    <source>
        <dbReference type="EMBL" id="SFE80466.1"/>
    </source>
</evidence>
<dbReference type="Pfam" id="PF00069">
    <property type="entry name" value="Pkinase"/>
    <property type="match status" value="1"/>
</dbReference>
<evidence type="ECO:0000256" key="1">
    <source>
        <dbReference type="ARBA" id="ARBA00012513"/>
    </source>
</evidence>
<keyword evidence="12" id="KW-1185">Reference proteome</keyword>
<evidence type="ECO:0000256" key="7">
    <source>
        <dbReference type="PROSITE-ProRule" id="PRU10141"/>
    </source>
</evidence>
<dbReference type="PROSITE" id="PS50011">
    <property type="entry name" value="PROTEIN_KINASE_DOM"/>
    <property type="match status" value="1"/>
</dbReference>
<feature type="domain" description="Protein kinase" evidence="10">
    <location>
        <begin position="16"/>
        <end position="270"/>
    </location>
</feature>
<evidence type="ECO:0000256" key="2">
    <source>
        <dbReference type="ARBA" id="ARBA00022527"/>
    </source>
</evidence>
<keyword evidence="3" id="KW-0808">Transferase</keyword>
<feature type="compositionally biased region" description="Low complexity" evidence="8">
    <location>
        <begin position="307"/>
        <end position="317"/>
    </location>
</feature>
<evidence type="ECO:0000313" key="12">
    <source>
        <dbReference type="Proteomes" id="UP000199323"/>
    </source>
</evidence>
<feature type="compositionally biased region" description="Low complexity" evidence="8">
    <location>
        <begin position="421"/>
        <end position="457"/>
    </location>
</feature>
<keyword evidence="9" id="KW-1133">Transmembrane helix</keyword>
<dbReference type="AlphaFoldDB" id="A0A1I2DIX6"/>
<evidence type="ECO:0000256" key="4">
    <source>
        <dbReference type="ARBA" id="ARBA00022741"/>
    </source>
</evidence>
<proteinExistence type="predicted"/>
<dbReference type="InterPro" id="IPR011009">
    <property type="entry name" value="Kinase-like_dom_sf"/>
</dbReference>
<feature type="compositionally biased region" description="Basic residues" evidence="8">
    <location>
        <begin position="326"/>
        <end position="336"/>
    </location>
</feature>
<feature type="region of interest" description="Disordered" evidence="8">
    <location>
        <begin position="393"/>
        <end position="462"/>
    </location>
</feature>
<keyword evidence="2 11" id="KW-0723">Serine/threonine-protein kinase</keyword>
<feature type="region of interest" description="Disordered" evidence="8">
    <location>
        <begin position="278"/>
        <end position="359"/>
    </location>
</feature>
<dbReference type="GO" id="GO:0005524">
    <property type="term" value="F:ATP binding"/>
    <property type="evidence" value="ECO:0007669"/>
    <property type="project" value="UniProtKB-UniRule"/>
</dbReference>
<keyword evidence="4 7" id="KW-0547">Nucleotide-binding</keyword>
<keyword evidence="5 11" id="KW-0418">Kinase</keyword>
<evidence type="ECO:0000256" key="9">
    <source>
        <dbReference type="SAM" id="Phobius"/>
    </source>
</evidence>
<dbReference type="Gene3D" id="3.30.200.20">
    <property type="entry name" value="Phosphorylase Kinase, domain 1"/>
    <property type="match status" value="1"/>
</dbReference>
<dbReference type="InterPro" id="IPR017441">
    <property type="entry name" value="Protein_kinase_ATP_BS"/>
</dbReference>
<dbReference type="EC" id="2.7.11.1" evidence="1"/>
<dbReference type="GO" id="GO:0004674">
    <property type="term" value="F:protein serine/threonine kinase activity"/>
    <property type="evidence" value="ECO:0007669"/>
    <property type="project" value="UniProtKB-KW"/>
</dbReference>
<gene>
    <name evidence="11" type="ORF">SAMN05216251_105258</name>
</gene>
<dbReference type="PANTHER" id="PTHR43289:SF6">
    <property type="entry name" value="SERINE_THREONINE-PROTEIN KINASE NEKL-3"/>
    <property type="match status" value="1"/>
</dbReference>
<keyword evidence="9" id="KW-0812">Transmembrane</keyword>
<dbReference type="SUPFAM" id="SSF56112">
    <property type="entry name" value="Protein kinase-like (PK-like)"/>
    <property type="match status" value="1"/>
</dbReference>
<sequence length="608" mass="63689">MSEVEGTEGRVLADRYRLGAVLGKGGMGTVWRAVDETLGRDVAVKELRFPGNVDEEEKQRLVTRTLREAKATARIRNTGAITVFDVVKEDDRPWIVMELVEGRSLSDAIREDGPLTPKRAAEVGLVILDVLKAAHRAGILHRDVKPSNVLLGDDRRVVLSDFGIAQIDGDPSVTSTGMLVGAPSYISPERARGQKPGPPADLWSLGALLYASVEGRPPYDKGAAIATLTAVMTEPVGPMTNAGPLAEVIKGLLVKDPARRLDHDGAHALLSAVAHAPERPAAPPAPPSDARTVVLPVDPQPTPTDAPPAAHEAAADQARVRDALRSVRKAAAKRPARPAPAPEPGTPPPGRPAPARAPLTDVVPRRTMVIVIAAIVIALLGTVIGVALANSGGDDGGSAGSQKGTPSASVPADSGKGGDKSPSATGSSTGTSGTSGTSDTATTPPTTASKPPATGGTDAVPSGYHLFRDSEGFSIALPDGWKRVGDNGYGSGSKFRGSDGRELLVDWTHSPGASALKDWQKASDNARGTMSGYQQIAVEKADYRTYDAADWEYKRDLAGKQVHVLNRGMVTDEHHGYAIMFTTPAGDWNSAANREARTTFFATFKPAK</sequence>